<name>A0AAF5Q254_WUCBA</name>
<dbReference type="AlphaFoldDB" id="A0AAF5Q254"/>
<proteinExistence type="predicted"/>
<accession>A0AAF5Q254</accession>
<reference evidence="1" key="1">
    <citation type="submission" date="2015-03" db="EMBL/GenBank/DDBJ databases">
        <title>Wuchereria bancrofti Genome Sequencing Papua New Guinea Strain.</title>
        <authorList>
            <person name="Small S.T."/>
            <person name="Serre D."/>
            <person name="Zimmerman P.A."/>
        </authorList>
    </citation>
    <scope>NUCLEOTIDE SEQUENCE [LARGE SCALE GENOMIC DNA]</scope>
    <source>
        <strain evidence="1">pt0022</strain>
    </source>
</reference>
<dbReference type="Proteomes" id="UP000093561">
    <property type="component" value="Unassembled WGS sequence"/>
</dbReference>
<reference evidence="1" key="2">
    <citation type="journal article" date="2016" name="Mol. Ecol.">
        <title>Population genomics of the filarial nematode parasite Wuchereria bancrofti from mosquitoes.</title>
        <authorList>
            <person name="Small S.T."/>
            <person name="Reimer L.J."/>
            <person name="Tisch D.J."/>
            <person name="King C.L."/>
            <person name="Christensen B.M."/>
            <person name="Siba P.M."/>
            <person name="Kazura J.W."/>
            <person name="Serre D."/>
            <person name="Zimmerman P.A."/>
        </authorList>
    </citation>
    <scope>NUCLEOTIDE SEQUENCE</scope>
    <source>
        <strain evidence="1">pt0022</strain>
    </source>
</reference>
<sequence length="38" mass="4270">MRGLACNVDVRTCMYVCLCMCLHMRVCVSASVCLSIRE</sequence>
<protein>
    <submittedName>
        <fullName evidence="2">Uncharacterized protein</fullName>
    </submittedName>
</protein>
<organism evidence="1 2">
    <name type="scientific">Wuchereria bancrofti</name>
    <dbReference type="NCBI Taxonomy" id="6293"/>
    <lineage>
        <taxon>Eukaryota</taxon>
        <taxon>Metazoa</taxon>
        <taxon>Ecdysozoa</taxon>
        <taxon>Nematoda</taxon>
        <taxon>Chromadorea</taxon>
        <taxon>Rhabditida</taxon>
        <taxon>Spirurina</taxon>
        <taxon>Spiruromorpha</taxon>
        <taxon>Filarioidea</taxon>
        <taxon>Onchocercidae</taxon>
        <taxon>Wuchereria</taxon>
    </lineage>
</organism>
<evidence type="ECO:0000313" key="2">
    <source>
        <dbReference type="WBParaSite" id="mrna-Wban_08948"/>
    </source>
</evidence>
<evidence type="ECO:0000313" key="1">
    <source>
        <dbReference type="Proteomes" id="UP000093561"/>
    </source>
</evidence>
<dbReference type="WBParaSite" id="mrna-Wban_08948">
    <property type="protein sequence ID" value="mrna-Wban_08948"/>
    <property type="gene ID" value="Wban_08948"/>
</dbReference>
<reference evidence="2" key="3">
    <citation type="submission" date="2024-02" db="UniProtKB">
        <authorList>
            <consortium name="WormBaseParasite"/>
        </authorList>
    </citation>
    <scope>IDENTIFICATION</scope>
    <source>
        <strain evidence="2">pt0022</strain>
    </source>
</reference>